<proteinExistence type="predicted"/>
<protein>
    <submittedName>
        <fullName evidence="2">Uncharacterized protein</fullName>
    </submittedName>
</protein>
<evidence type="ECO:0000313" key="3">
    <source>
        <dbReference type="Proteomes" id="UP000015354"/>
    </source>
</evidence>
<dbReference type="EMBL" id="ATMH01010147">
    <property type="protein sequence ID" value="EPY18050.1"/>
    <property type="molecule type" value="Genomic_DNA"/>
</dbReference>
<evidence type="ECO:0000313" key="2">
    <source>
        <dbReference type="EMBL" id="EPY18050.1"/>
    </source>
</evidence>
<comment type="caution">
    <text evidence="2">The sequence shown here is derived from an EMBL/GenBank/DDBJ whole genome shotgun (WGS) entry which is preliminary data.</text>
</comment>
<gene>
    <name evidence="2" type="ORF">STCU_10217</name>
</gene>
<reference evidence="2 3" key="1">
    <citation type="journal article" date="2013" name="PLoS ONE">
        <title>Predicting the Proteins of Angomonas deanei, Strigomonas culicis and Their Respective Endosymbionts Reveals New Aspects of the Trypanosomatidae Family.</title>
        <authorList>
            <person name="Motta M.C."/>
            <person name="Martins A.C."/>
            <person name="de Souza S.S."/>
            <person name="Catta-Preta C.M."/>
            <person name="Silva R."/>
            <person name="Klein C.C."/>
            <person name="de Almeida L.G."/>
            <person name="de Lima Cunha O."/>
            <person name="Ciapina L.P."/>
            <person name="Brocchi M."/>
            <person name="Colabardini A.C."/>
            <person name="de Araujo Lima B."/>
            <person name="Machado C.R."/>
            <person name="de Almeida Soares C.M."/>
            <person name="Probst C.M."/>
            <person name="de Menezes C.B."/>
            <person name="Thompson C.E."/>
            <person name="Bartholomeu D.C."/>
            <person name="Gradia D.F."/>
            <person name="Pavoni D.P."/>
            <person name="Grisard E.C."/>
            <person name="Fantinatti-Garboggini F."/>
            <person name="Marchini F.K."/>
            <person name="Rodrigues-Luiz G.F."/>
            <person name="Wagner G."/>
            <person name="Goldman G.H."/>
            <person name="Fietto J.L."/>
            <person name="Elias M.C."/>
            <person name="Goldman M.H."/>
            <person name="Sagot M.F."/>
            <person name="Pereira M."/>
            <person name="Stoco P.H."/>
            <person name="de Mendonca-Neto R.P."/>
            <person name="Teixeira S.M."/>
            <person name="Maciel T.E."/>
            <person name="de Oliveira Mendes T.A."/>
            <person name="Urmenyi T.P."/>
            <person name="de Souza W."/>
            <person name="Schenkman S."/>
            <person name="de Vasconcelos A.T."/>
        </authorList>
    </citation>
    <scope>NUCLEOTIDE SEQUENCE [LARGE SCALE GENOMIC DNA]</scope>
</reference>
<dbReference type="Proteomes" id="UP000015354">
    <property type="component" value="Unassembled WGS sequence"/>
</dbReference>
<feature type="compositionally biased region" description="Basic and acidic residues" evidence="1">
    <location>
        <begin position="9"/>
        <end position="20"/>
    </location>
</feature>
<sequence length="125" mass="14026">MASIVTILKHTDAEAARDSDNAAGDQPPSNDNGRKERKKRNWDMSYNKANESISPARTTARLRRRRASRRRPASSRPRCRVGRIKGPAANARSSGRSTSPCCRRRKRRSTAPATPSGARRTTRRR</sequence>
<feature type="region of interest" description="Disordered" evidence="1">
    <location>
        <begin position="1"/>
        <end position="125"/>
    </location>
</feature>
<dbReference type="AlphaFoldDB" id="S9V599"/>
<organism evidence="2 3">
    <name type="scientific">Strigomonas culicis</name>
    <dbReference type="NCBI Taxonomy" id="28005"/>
    <lineage>
        <taxon>Eukaryota</taxon>
        <taxon>Discoba</taxon>
        <taxon>Euglenozoa</taxon>
        <taxon>Kinetoplastea</taxon>
        <taxon>Metakinetoplastina</taxon>
        <taxon>Trypanosomatida</taxon>
        <taxon>Trypanosomatidae</taxon>
        <taxon>Strigomonadinae</taxon>
        <taxon>Strigomonas</taxon>
    </lineage>
</organism>
<keyword evidence="3" id="KW-1185">Reference proteome</keyword>
<feature type="compositionally biased region" description="Basic residues" evidence="1">
    <location>
        <begin position="60"/>
        <end position="83"/>
    </location>
</feature>
<accession>S9V599</accession>
<evidence type="ECO:0000256" key="1">
    <source>
        <dbReference type="SAM" id="MobiDB-lite"/>
    </source>
</evidence>
<feature type="compositionally biased region" description="Polar residues" evidence="1">
    <location>
        <begin position="91"/>
        <end position="100"/>
    </location>
</feature>
<name>S9V599_9TRYP</name>